<dbReference type="GO" id="GO:0032259">
    <property type="term" value="P:methylation"/>
    <property type="evidence" value="ECO:0007669"/>
    <property type="project" value="UniProtKB-KW"/>
</dbReference>
<keyword evidence="6" id="KW-0496">Mitochondrion</keyword>
<evidence type="ECO:0000313" key="8">
    <source>
        <dbReference type="EMBL" id="KAB7494073.1"/>
    </source>
</evidence>
<dbReference type="Gene3D" id="3.40.50.150">
    <property type="entry name" value="Vaccinia Virus protein VP39"/>
    <property type="match status" value="1"/>
</dbReference>
<keyword evidence="2" id="KW-0479">Metal-binding</keyword>
<dbReference type="InterPro" id="IPR029063">
    <property type="entry name" value="SAM-dependent_MTases_sf"/>
</dbReference>
<evidence type="ECO:0000256" key="4">
    <source>
        <dbReference type="ARBA" id="ARBA00023004"/>
    </source>
</evidence>
<sequence length="445" mass="52806">MYYFVYRKMRKYNSLFNQLQKYLTRHTRKKSSFHSREPSTSEKFDFSLSESVENDLLQNKYKTSRHPGIMNVPFVKLPDALQKTILDIKKERSYHDKLLNDEALELVSYIYMRQPPIEEGETQQVVEMITTKLIKEGKLSQKSEGETIHSFEDMSKEEKNRFQKNLKQHVYNWHPITYTEFKSFTYLWARMAGDYAALIRIFSEIQKRRPNFKPRFLFDFGSGVGSVMAAEHVWPKTVQEVFNVDASANMNELSERLFNSGVENNFFQMHKKSTHFRQYLPTSENVKYDLVVSSRTLFEVGDLSTRVRTIDILWKKVAPGGFLVIVETGSMYGYTIMMEIRDYLQEISRIEREKYNYYSPIHVFSPCPHDYSCPRFFHKSYKPCHFSVAYQPLSAYKVNVEKYSYVVFQKEDRDEKNEPAWPRIVQPVLRRHNHVITRTCTPAEH</sequence>
<dbReference type="OrthoDB" id="421327at2759"/>
<evidence type="ECO:0000256" key="5">
    <source>
        <dbReference type="ARBA" id="ARBA00023014"/>
    </source>
</evidence>
<protein>
    <submittedName>
        <fullName evidence="8">Methyltransferase-like protein 17, mitochondrial</fullName>
    </submittedName>
</protein>
<dbReference type="EMBL" id="SEYY01024510">
    <property type="protein sequence ID" value="KAB7494073.1"/>
    <property type="molecule type" value="Genomic_DNA"/>
</dbReference>
<dbReference type="GO" id="GO:0006412">
    <property type="term" value="P:translation"/>
    <property type="evidence" value="ECO:0007669"/>
    <property type="project" value="InterPro"/>
</dbReference>
<proteinExistence type="predicted"/>
<dbReference type="AlphaFoldDB" id="A0A5N5SJ23"/>
<reference evidence="8 9" key="1">
    <citation type="journal article" date="2019" name="PLoS Biol.">
        <title>Sex chromosomes control vertical transmission of feminizing Wolbachia symbionts in an isopod.</title>
        <authorList>
            <person name="Becking T."/>
            <person name="Chebbi M.A."/>
            <person name="Giraud I."/>
            <person name="Moumen B."/>
            <person name="Laverre T."/>
            <person name="Caubet Y."/>
            <person name="Peccoud J."/>
            <person name="Gilbert C."/>
            <person name="Cordaux R."/>
        </authorList>
    </citation>
    <scope>NUCLEOTIDE SEQUENCE [LARGE SCALE GENOMIC DNA]</scope>
    <source>
        <strain evidence="8">ANa2</strain>
        <tissue evidence="8">Whole body excluding digestive tract and cuticle</tissue>
    </source>
</reference>
<keyword evidence="4" id="KW-0408">Iron</keyword>
<dbReference type="GO" id="GO:0051536">
    <property type="term" value="F:iron-sulfur cluster binding"/>
    <property type="evidence" value="ECO:0007669"/>
    <property type="project" value="UniProtKB-KW"/>
</dbReference>
<keyword evidence="5" id="KW-0411">Iron-sulfur</keyword>
<evidence type="ECO:0000313" key="9">
    <source>
        <dbReference type="Proteomes" id="UP000326759"/>
    </source>
</evidence>
<evidence type="ECO:0000256" key="3">
    <source>
        <dbReference type="ARBA" id="ARBA00022946"/>
    </source>
</evidence>
<dbReference type="SUPFAM" id="SSF53335">
    <property type="entry name" value="S-adenosyl-L-methionine-dependent methyltransferases"/>
    <property type="match status" value="1"/>
</dbReference>
<dbReference type="Pfam" id="PF09243">
    <property type="entry name" value="Rsm22"/>
    <property type="match status" value="1"/>
</dbReference>
<name>A0A5N5SJ23_9CRUS</name>
<evidence type="ECO:0000256" key="7">
    <source>
        <dbReference type="ARBA" id="ARBA00045681"/>
    </source>
</evidence>
<comment type="function">
    <text evidence="7">Mitochondrial ribosome (mitoribosome) assembly factor. Binds at the interface of the head and body domains of the mitochondrial small ribosomal subunit (mt-SSU), occluding the mRNA channel and preventing compaction of the head domain towards the body. Probable inactive methyltransferase: retains the characteristic folding and ability to bind S-adenosyl-L-methionine, but it probably lost its methyltransferase activity.</text>
</comment>
<dbReference type="GO" id="GO:0003735">
    <property type="term" value="F:structural constituent of ribosome"/>
    <property type="evidence" value="ECO:0007669"/>
    <property type="project" value="TreeGrafter"/>
</dbReference>
<keyword evidence="8" id="KW-0808">Transferase</keyword>
<dbReference type="GO" id="GO:0046872">
    <property type="term" value="F:metal ion binding"/>
    <property type="evidence" value="ECO:0007669"/>
    <property type="project" value="UniProtKB-KW"/>
</dbReference>
<organism evidence="8 9">
    <name type="scientific">Armadillidium nasatum</name>
    <dbReference type="NCBI Taxonomy" id="96803"/>
    <lineage>
        <taxon>Eukaryota</taxon>
        <taxon>Metazoa</taxon>
        <taxon>Ecdysozoa</taxon>
        <taxon>Arthropoda</taxon>
        <taxon>Crustacea</taxon>
        <taxon>Multicrustacea</taxon>
        <taxon>Malacostraca</taxon>
        <taxon>Eumalacostraca</taxon>
        <taxon>Peracarida</taxon>
        <taxon>Isopoda</taxon>
        <taxon>Oniscidea</taxon>
        <taxon>Crinocheta</taxon>
        <taxon>Armadillidiidae</taxon>
        <taxon>Armadillidium</taxon>
    </lineage>
</organism>
<accession>A0A5N5SJ23</accession>
<keyword evidence="9" id="KW-1185">Reference proteome</keyword>
<dbReference type="InterPro" id="IPR015324">
    <property type="entry name" value="Ribosomal_Rsm22-like"/>
</dbReference>
<evidence type="ECO:0000256" key="2">
    <source>
        <dbReference type="ARBA" id="ARBA00022723"/>
    </source>
</evidence>
<dbReference type="GO" id="GO:0005763">
    <property type="term" value="C:mitochondrial small ribosomal subunit"/>
    <property type="evidence" value="ECO:0007669"/>
    <property type="project" value="TreeGrafter"/>
</dbReference>
<dbReference type="PANTHER" id="PTHR13184">
    <property type="entry name" value="37S RIBOSOMAL PROTEIN S22"/>
    <property type="match status" value="1"/>
</dbReference>
<dbReference type="InterPro" id="IPR052571">
    <property type="entry name" value="Mt_RNA_Methyltransferase"/>
</dbReference>
<comment type="caution">
    <text evidence="8">The sequence shown here is derived from an EMBL/GenBank/DDBJ whole genome shotgun (WGS) entry which is preliminary data.</text>
</comment>
<dbReference type="PANTHER" id="PTHR13184:SF5">
    <property type="entry name" value="METHYLTRANSFERASE-LIKE PROTEIN 17, MITOCHONDRIAL"/>
    <property type="match status" value="1"/>
</dbReference>
<comment type="subcellular location">
    <subcellularLocation>
        <location evidence="1">Mitochondrion</location>
    </subcellularLocation>
</comment>
<keyword evidence="3" id="KW-0809">Transit peptide</keyword>
<gene>
    <name evidence="8" type="primary">METTL17</name>
    <name evidence="8" type="ORF">Anas_12050</name>
</gene>
<evidence type="ECO:0000256" key="6">
    <source>
        <dbReference type="ARBA" id="ARBA00023128"/>
    </source>
</evidence>
<evidence type="ECO:0000256" key="1">
    <source>
        <dbReference type="ARBA" id="ARBA00004173"/>
    </source>
</evidence>
<keyword evidence="8" id="KW-0489">Methyltransferase</keyword>
<dbReference type="GO" id="GO:0008168">
    <property type="term" value="F:methyltransferase activity"/>
    <property type="evidence" value="ECO:0007669"/>
    <property type="project" value="UniProtKB-KW"/>
</dbReference>
<dbReference type="Proteomes" id="UP000326759">
    <property type="component" value="Unassembled WGS sequence"/>
</dbReference>